<dbReference type="EMBL" id="LSKU01000001">
    <property type="protein sequence ID" value="KXG44262.1"/>
    <property type="molecule type" value="Genomic_DNA"/>
</dbReference>
<dbReference type="OrthoDB" id="2328009at2"/>
<gene>
    <name evidence="1" type="ORF">U473_09790</name>
</gene>
<dbReference type="AlphaFoldDB" id="A0A135L5H7"/>
<evidence type="ECO:0000313" key="2">
    <source>
        <dbReference type="Proteomes" id="UP000070352"/>
    </source>
</evidence>
<dbReference type="Pfam" id="PF10083">
    <property type="entry name" value="DUF2321"/>
    <property type="match status" value="1"/>
</dbReference>
<accession>A0A135L5H7</accession>
<reference evidence="1 2" key="1">
    <citation type="submission" date="2016-02" db="EMBL/GenBank/DDBJ databases">
        <title>Draft Genome for Tepidibacillus decaturensis nov. sp. Strain Z9, an Anaerobic, Moderately Thermophilic and Heterotrophic Bacterium from Deep Subsurface of the Illinois Basin, USA.</title>
        <authorList>
            <person name="Dong Y."/>
            <person name="Chang J.Y."/>
            <person name="Sanford R."/>
            <person name="Fouke B.W."/>
        </authorList>
    </citation>
    <scope>NUCLEOTIDE SEQUENCE [LARGE SCALE GENOMIC DNA]</scope>
    <source>
        <strain evidence="1 2">Z9</strain>
    </source>
</reference>
<protein>
    <submittedName>
        <fullName evidence="1">Uncharacterized protein</fullName>
    </submittedName>
</protein>
<evidence type="ECO:0000313" key="1">
    <source>
        <dbReference type="EMBL" id="KXG44262.1"/>
    </source>
</evidence>
<comment type="caution">
    <text evidence="1">The sequence shown here is derived from an EMBL/GenBank/DDBJ whole genome shotgun (WGS) entry which is preliminary data.</text>
</comment>
<keyword evidence="2" id="KW-1185">Reference proteome</keyword>
<dbReference type="RefSeq" id="WP_068725766.1">
    <property type="nucleotide sequence ID" value="NZ_LSKU01000001.1"/>
</dbReference>
<proteinExistence type="predicted"/>
<dbReference type="Proteomes" id="UP000070352">
    <property type="component" value="Unassembled WGS sequence"/>
</dbReference>
<name>A0A135L5H7_9BACI</name>
<organism evidence="1 2">
    <name type="scientific">Tepidibacillus decaturensis</name>
    <dbReference type="NCBI Taxonomy" id="1413211"/>
    <lineage>
        <taxon>Bacteria</taxon>
        <taxon>Bacillati</taxon>
        <taxon>Bacillota</taxon>
        <taxon>Bacilli</taxon>
        <taxon>Bacillales</taxon>
        <taxon>Bacillaceae</taxon>
        <taxon>Tepidibacillus</taxon>
    </lineage>
</organism>
<dbReference type="InterPro" id="IPR016891">
    <property type="entry name" value="DUF2321"/>
</dbReference>
<sequence>MSNSEAKVKVCLNGHIVKELEQNVCPKCGSQIITECPACHSAFQEYDHLPTVCVKCGHLYPWTKEKLQYLKELAEKMDYLTRDERNILEDSICEIIRETPFTPVAAIRVKKIIEKLGPKTSIFKDQLLDISSETAKEIIWTD</sequence>